<dbReference type="PANTHER" id="PTHR34203:SF15">
    <property type="entry name" value="SLL1173 PROTEIN"/>
    <property type="match status" value="1"/>
</dbReference>
<dbReference type="InterPro" id="IPR006342">
    <property type="entry name" value="FkbM_mtfrase"/>
</dbReference>
<dbReference type="InterPro" id="IPR029063">
    <property type="entry name" value="SAM-dependent_MTases_sf"/>
</dbReference>
<dbReference type="InterPro" id="IPR052514">
    <property type="entry name" value="SAM-dependent_MTase"/>
</dbReference>
<dbReference type="EMBL" id="PFEA01000008">
    <property type="protein sequence ID" value="PJE60045.1"/>
    <property type="molecule type" value="Genomic_DNA"/>
</dbReference>
<proteinExistence type="predicted"/>
<dbReference type="PANTHER" id="PTHR34203">
    <property type="entry name" value="METHYLTRANSFERASE, FKBM FAMILY PROTEIN"/>
    <property type="match status" value="1"/>
</dbReference>
<dbReference type="Pfam" id="PF05050">
    <property type="entry name" value="Methyltransf_21"/>
    <property type="match status" value="1"/>
</dbReference>
<name>A0A2M8KJG5_9BACT</name>
<comment type="caution">
    <text evidence="2">The sequence shown here is derived from an EMBL/GenBank/DDBJ whole genome shotgun (WGS) entry which is preliminary data.</text>
</comment>
<dbReference type="AlphaFoldDB" id="A0A2M8KJG5"/>
<dbReference type="SUPFAM" id="SSF53335">
    <property type="entry name" value="S-adenosyl-L-methionine-dependent methyltransferases"/>
    <property type="match status" value="1"/>
</dbReference>
<reference evidence="3" key="1">
    <citation type="submission" date="2017-09" db="EMBL/GenBank/DDBJ databases">
        <title>Depth-based differentiation of microbial function through sediment-hosted aquifers and enrichment of novel symbionts in the deep terrestrial subsurface.</title>
        <authorList>
            <person name="Probst A.J."/>
            <person name="Ladd B."/>
            <person name="Jarett J.K."/>
            <person name="Geller-Mcgrath D.E."/>
            <person name="Sieber C.M.K."/>
            <person name="Emerson J.B."/>
            <person name="Anantharaman K."/>
            <person name="Thomas B.C."/>
            <person name="Malmstrom R."/>
            <person name="Stieglmeier M."/>
            <person name="Klingl A."/>
            <person name="Woyke T."/>
            <person name="Ryan C.M."/>
            <person name="Banfield J.F."/>
        </authorList>
    </citation>
    <scope>NUCLEOTIDE SEQUENCE [LARGE SCALE GENOMIC DNA]</scope>
</reference>
<evidence type="ECO:0000313" key="3">
    <source>
        <dbReference type="Proteomes" id="UP000231086"/>
    </source>
</evidence>
<protein>
    <recommendedName>
        <fullName evidence="1">Methyltransferase FkbM domain-containing protein</fullName>
    </recommendedName>
</protein>
<accession>A0A2M8KJG5</accession>
<dbReference type="Proteomes" id="UP000231086">
    <property type="component" value="Unassembled WGS sequence"/>
</dbReference>
<organism evidence="2 3">
    <name type="scientific">Candidatus Portnoybacteria bacterium CG10_big_fil_rev_8_21_14_0_10_44_7</name>
    <dbReference type="NCBI Taxonomy" id="1974816"/>
    <lineage>
        <taxon>Bacteria</taxon>
        <taxon>Candidatus Portnoyibacteriota</taxon>
    </lineage>
</organism>
<evidence type="ECO:0000259" key="1">
    <source>
        <dbReference type="Pfam" id="PF05050"/>
    </source>
</evidence>
<gene>
    <name evidence="2" type="ORF">COU85_00350</name>
</gene>
<dbReference type="NCBIfam" id="TIGR01444">
    <property type="entry name" value="fkbM_fam"/>
    <property type="match status" value="1"/>
</dbReference>
<sequence length="301" mass="34084">MRSLLNFLLSCFGRLIGKKFVDYKPGPANAFGRTAVKAKEGFWYVGNVLDKTDIAYGLLNNGVVEPEETKLVRKILKIILQKGRLVFYDIGANTGYYGILAAFMGKDRAKVYSFEPVTEHCECLKESVCLNRLEDSLEVFKLALSDSTGEQTFYLAGSGSSLNKEFLLGRQLETQNVKVARLDDVVLEKELFSPDFIKIDVEGNEFNVLKGSEQVIKKALPMLFVEIAYNLKAENKSFVNEYFEETFEFLRKLGYGAYTEGENGMEERGQSAKPEGVKMYLFLHLEKHAEVLHELFKSPKL</sequence>
<evidence type="ECO:0000313" key="2">
    <source>
        <dbReference type="EMBL" id="PJE60045.1"/>
    </source>
</evidence>
<feature type="domain" description="Methyltransferase FkbM" evidence="1">
    <location>
        <begin position="89"/>
        <end position="255"/>
    </location>
</feature>
<dbReference type="Gene3D" id="3.40.50.150">
    <property type="entry name" value="Vaccinia Virus protein VP39"/>
    <property type="match status" value="1"/>
</dbReference>